<dbReference type="AlphaFoldDB" id="A0A382K2A2"/>
<reference evidence="2" key="1">
    <citation type="submission" date="2018-05" db="EMBL/GenBank/DDBJ databases">
        <authorList>
            <person name="Lanie J.A."/>
            <person name="Ng W.-L."/>
            <person name="Kazmierczak K.M."/>
            <person name="Andrzejewski T.M."/>
            <person name="Davidsen T.M."/>
            <person name="Wayne K.J."/>
            <person name="Tettelin H."/>
            <person name="Glass J.I."/>
            <person name="Rusch D."/>
            <person name="Podicherti R."/>
            <person name="Tsui H.-C.T."/>
            <person name="Winkler M.E."/>
        </authorList>
    </citation>
    <scope>NUCLEOTIDE SEQUENCE</scope>
</reference>
<gene>
    <name evidence="2" type="ORF">METZ01_LOCUS271858</name>
</gene>
<evidence type="ECO:0000313" key="2">
    <source>
        <dbReference type="EMBL" id="SVC19004.1"/>
    </source>
</evidence>
<accession>A0A382K2A2</accession>
<dbReference type="SUPFAM" id="SSF53067">
    <property type="entry name" value="Actin-like ATPase domain"/>
    <property type="match status" value="2"/>
</dbReference>
<feature type="non-terminal residue" evidence="2">
    <location>
        <position position="219"/>
    </location>
</feature>
<sequence length="219" mass="24579">MTHLAVIEIGSNAVRMILGEKGDDSTLKIVCSWSSHLRLGQEVFQKGIISETFQLQLCRILEQLLKHLESFSACSLQLFGSSALRDAKNREQVLKFLEKTCGVSVYVLSGQEEASVLLDGLNAFLPKPYSRQVVADLGGGSLELSLRNKDLLFRQCSLNVGTLRLREIEPNRLESSELFQKTILHLEQEARYFLETSELYSDLLLTGGNAKTLGRFYLH</sequence>
<dbReference type="EMBL" id="UINC01078180">
    <property type="protein sequence ID" value="SVC19004.1"/>
    <property type="molecule type" value="Genomic_DNA"/>
</dbReference>
<dbReference type="InterPro" id="IPR050273">
    <property type="entry name" value="GppA/Ppx_hydrolase"/>
</dbReference>
<dbReference type="GO" id="GO:0016462">
    <property type="term" value="F:pyrophosphatase activity"/>
    <property type="evidence" value="ECO:0007669"/>
    <property type="project" value="TreeGrafter"/>
</dbReference>
<dbReference type="InterPro" id="IPR043129">
    <property type="entry name" value="ATPase_NBD"/>
</dbReference>
<evidence type="ECO:0000259" key="1">
    <source>
        <dbReference type="Pfam" id="PF02541"/>
    </source>
</evidence>
<dbReference type="PANTHER" id="PTHR30005:SF0">
    <property type="entry name" value="RETROGRADE REGULATION PROTEIN 2"/>
    <property type="match status" value="1"/>
</dbReference>
<name>A0A382K2A2_9ZZZZ</name>
<protein>
    <recommendedName>
        <fullName evidence="1">Ppx/GppA phosphatase N-terminal domain-containing protein</fullName>
    </recommendedName>
</protein>
<dbReference type="Pfam" id="PF02541">
    <property type="entry name" value="Ppx-GppA"/>
    <property type="match status" value="1"/>
</dbReference>
<dbReference type="Gene3D" id="3.30.420.150">
    <property type="entry name" value="Exopolyphosphatase. Domain 2"/>
    <property type="match status" value="1"/>
</dbReference>
<dbReference type="PANTHER" id="PTHR30005">
    <property type="entry name" value="EXOPOLYPHOSPHATASE"/>
    <property type="match status" value="1"/>
</dbReference>
<dbReference type="InterPro" id="IPR003695">
    <property type="entry name" value="Ppx_GppA_N"/>
</dbReference>
<dbReference type="Gene3D" id="3.30.420.40">
    <property type="match status" value="1"/>
</dbReference>
<proteinExistence type="predicted"/>
<organism evidence="2">
    <name type="scientific">marine metagenome</name>
    <dbReference type="NCBI Taxonomy" id="408172"/>
    <lineage>
        <taxon>unclassified sequences</taxon>
        <taxon>metagenomes</taxon>
        <taxon>ecological metagenomes</taxon>
    </lineage>
</organism>
<feature type="domain" description="Ppx/GppA phosphatase N-terminal" evidence="1">
    <location>
        <begin position="24"/>
        <end position="195"/>
    </location>
</feature>